<evidence type="ECO:0000313" key="12">
    <source>
        <dbReference type="Proteomes" id="UP000636888"/>
    </source>
</evidence>
<dbReference type="SUPFAM" id="SSF53756">
    <property type="entry name" value="UDP-Glycosyltransferase/glycogen phosphorylase"/>
    <property type="match status" value="1"/>
</dbReference>
<organism evidence="11 12">
    <name type="scientific">Geomesophilobacter sediminis</name>
    <dbReference type="NCBI Taxonomy" id="2798584"/>
    <lineage>
        <taxon>Bacteria</taxon>
        <taxon>Pseudomonadati</taxon>
        <taxon>Thermodesulfobacteriota</taxon>
        <taxon>Desulfuromonadia</taxon>
        <taxon>Geobacterales</taxon>
        <taxon>Geobacteraceae</taxon>
        <taxon>Geomesophilobacter</taxon>
    </lineage>
</organism>
<dbReference type="Gene3D" id="3.40.50.2000">
    <property type="entry name" value="Glycogen Phosphorylase B"/>
    <property type="match status" value="1"/>
</dbReference>
<dbReference type="AlphaFoldDB" id="A0A8J7IQ82"/>
<comment type="function">
    <text evidence="1">Condensation of UDP-2,3-diacylglucosamine and 2,3-diacylglucosamine-1-phosphate to form lipid A disaccharide, a precursor of lipid A, a phosphorylated glycolipid that anchors the lipopolysaccharide to the outer membrane of the cell.</text>
</comment>
<dbReference type="GO" id="GO:0016020">
    <property type="term" value="C:membrane"/>
    <property type="evidence" value="ECO:0007669"/>
    <property type="project" value="GOC"/>
</dbReference>
<dbReference type="InterPro" id="IPR003835">
    <property type="entry name" value="Glyco_trans_19"/>
</dbReference>
<comment type="catalytic activity">
    <reaction evidence="9">
        <text>a lipid X + a UDP-2-N,3-O-bis[(3R)-3-hydroxyacyl]-alpha-D-glucosamine = a lipid A disaccharide + UDP + H(+)</text>
        <dbReference type="Rhea" id="RHEA:67828"/>
        <dbReference type="ChEBI" id="CHEBI:15378"/>
        <dbReference type="ChEBI" id="CHEBI:58223"/>
        <dbReference type="ChEBI" id="CHEBI:137748"/>
        <dbReference type="ChEBI" id="CHEBI:176338"/>
        <dbReference type="ChEBI" id="CHEBI:176343"/>
        <dbReference type="EC" id="2.4.1.182"/>
    </reaction>
</comment>
<keyword evidence="12" id="KW-1185">Reference proteome</keyword>
<dbReference type="PANTHER" id="PTHR30372:SF4">
    <property type="entry name" value="LIPID-A-DISACCHARIDE SYNTHASE, MITOCHONDRIAL-RELATED"/>
    <property type="match status" value="1"/>
</dbReference>
<keyword evidence="7 11" id="KW-0808">Transferase</keyword>
<dbReference type="GO" id="GO:0005543">
    <property type="term" value="F:phospholipid binding"/>
    <property type="evidence" value="ECO:0007669"/>
    <property type="project" value="TreeGrafter"/>
</dbReference>
<comment type="caution">
    <text evidence="11">The sequence shown here is derived from an EMBL/GenBank/DDBJ whole genome shotgun (WGS) entry which is preliminary data.</text>
</comment>
<evidence type="ECO:0000256" key="9">
    <source>
        <dbReference type="ARBA" id="ARBA00048975"/>
    </source>
</evidence>
<evidence type="ECO:0000256" key="5">
    <source>
        <dbReference type="ARBA" id="ARBA00022556"/>
    </source>
</evidence>
<dbReference type="Proteomes" id="UP000636888">
    <property type="component" value="Unassembled WGS sequence"/>
</dbReference>
<dbReference type="GO" id="GO:0009245">
    <property type="term" value="P:lipid A biosynthetic process"/>
    <property type="evidence" value="ECO:0007669"/>
    <property type="project" value="UniProtKB-UniRule"/>
</dbReference>
<protein>
    <recommendedName>
        <fullName evidence="3 10">Lipid-A-disaccharide synthase</fullName>
        <ecNumber evidence="2 10">2.4.1.182</ecNumber>
    </recommendedName>
</protein>
<dbReference type="GO" id="GO:0008915">
    <property type="term" value="F:lipid-A-disaccharide synthase activity"/>
    <property type="evidence" value="ECO:0007669"/>
    <property type="project" value="UniProtKB-UniRule"/>
</dbReference>
<evidence type="ECO:0000256" key="1">
    <source>
        <dbReference type="ARBA" id="ARBA00002056"/>
    </source>
</evidence>
<evidence type="ECO:0000313" key="11">
    <source>
        <dbReference type="EMBL" id="MBJ6725958.1"/>
    </source>
</evidence>
<dbReference type="EC" id="2.4.1.182" evidence="2 10"/>
<keyword evidence="8" id="KW-0443">Lipid metabolism</keyword>
<keyword evidence="4" id="KW-0444">Lipid biosynthesis</keyword>
<name>A0A8J7IQ82_9BACT</name>
<sequence length="372" mass="40728">MIVAGEASGEMYGARIAAGLRALLPDVELFGMGGDCMRREGVDTLVDANVMAVMGIVEVVAHLPTIAKGFTTLKKRLLNDPPDLVICIDYPDFNLRLGKVAKDAGIKVLHFVSPTIWAWRPGRIHGIGRAINRMAVLFPFEVPYYERAGIPVSFVGHPLLDMVHPTMGKDEAVRSFGLDPSRRTLGLFPGSRKSVLKRLLPVVLESARQLKGRFPGLQFLLPLASSLREADLAPYLDGCGLEIKVVSGRNYDLMVACDAAISVSGTVIMELALVGVPMVLIYKVPWLNYEIGKRVINVDHIGICNIVAEKRVVQELIQHEAEPPRIVAEIERILNDPVYNAKMRAELAEVRVRLGSGGALERLAKVAAEMLQ</sequence>
<dbReference type="EMBL" id="JAEMHM010000011">
    <property type="protein sequence ID" value="MBJ6725958.1"/>
    <property type="molecule type" value="Genomic_DNA"/>
</dbReference>
<evidence type="ECO:0000256" key="3">
    <source>
        <dbReference type="ARBA" id="ARBA00020902"/>
    </source>
</evidence>
<evidence type="ECO:0000256" key="6">
    <source>
        <dbReference type="ARBA" id="ARBA00022676"/>
    </source>
</evidence>
<gene>
    <name evidence="11" type="primary">lpxB</name>
    <name evidence="11" type="ORF">JFN93_14670</name>
</gene>
<evidence type="ECO:0000256" key="7">
    <source>
        <dbReference type="ARBA" id="ARBA00022679"/>
    </source>
</evidence>
<evidence type="ECO:0000256" key="2">
    <source>
        <dbReference type="ARBA" id="ARBA00012687"/>
    </source>
</evidence>
<proteinExistence type="predicted"/>
<dbReference type="Pfam" id="PF02684">
    <property type="entry name" value="LpxB"/>
    <property type="match status" value="1"/>
</dbReference>
<dbReference type="RefSeq" id="WP_199384898.1">
    <property type="nucleotide sequence ID" value="NZ_JAEMHM010000011.1"/>
</dbReference>
<keyword evidence="6 11" id="KW-0328">Glycosyltransferase</keyword>
<accession>A0A8J7IQ82</accession>
<reference evidence="11" key="1">
    <citation type="submission" date="2020-12" db="EMBL/GenBank/DDBJ databases">
        <title>Geomonas sp. Red875, isolated from river sediment.</title>
        <authorList>
            <person name="Xu Z."/>
            <person name="Zhang Z."/>
            <person name="Masuda Y."/>
            <person name="Itoh H."/>
            <person name="Senoo K."/>
        </authorList>
    </citation>
    <scope>NUCLEOTIDE SEQUENCE</scope>
    <source>
        <strain evidence="11">Red875</strain>
    </source>
</reference>
<dbReference type="NCBIfam" id="TIGR00215">
    <property type="entry name" value="lpxB"/>
    <property type="match status" value="1"/>
</dbReference>
<dbReference type="PANTHER" id="PTHR30372">
    <property type="entry name" value="LIPID-A-DISACCHARIDE SYNTHASE"/>
    <property type="match status" value="1"/>
</dbReference>
<keyword evidence="5" id="KW-0441">Lipid A biosynthesis</keyword>
<evidence type="ECO:0000256" key="8">
    <source>
        <dbReference type="ARBA" id="ARBA00023098"/>
    </source>
</evidence>
<evidence type="ECO:0000256" key="4">
    <source>
        <dbReference type="ARBA" id="ARBA00022516"/>
    </source>
</evidence>
<evidence type="ECO:0000256" key="10">
    <source>
        <dbReference type="NCBIfam" id="TIGR00215"/>
    </source>
</evidence>